<accession>A0AA39WJZ4</accession>
<dbReference type="InterPro" id="IPR047168">
    <property type="entry name" value="LEC1-like"/>
</dbReference>
<proteinExistence type="predicted"/>
<organism evidence="3 4">
    <name type="scientific">Immersiella caudata</name>
    <dbReference type="NCBI Taxonomy" id="314043"/>
    <lineage>
        <taxon>Eukaryota</taxon>
        <taxon>Fungi</taxon>
        <taxon>Dikarya</taxon>
        <taxon>Ascomycota</taxon>
        <taxon>Pezizomycotina</taxon>
        <taxon>Sordariomycetes</taxon>
        <taxon>Sordariomycetidae</taxon>
        <taxon>Sordariales</taxon>
        <taxon>Lasiosphaeriaceae</taxon>
        <taxon>Immersiella</taxon>
    </lineage>
</organism>
<sequence>MLEVHQAEGAGLEACSAPAIEAPDILTSPQLHALFDILTHHETYAEVERFKDPATIAQYGYPFMRRGSEGTASYATRSSAPLLADLLRSIVLPIPGVRDLPPEFWHTRFQGVLSKLSDAELSESYDKGVLGTRKTLATAASVVHEAVSRGMLGGVSQHPSKDLTKPYDRTRATELVRAWEDMVHELVCGNLVDELFTCAAERPSLEEHSPAVQAAADYVIIHLATFIHHVFVLSPEGPYLLKLAEYIHKLIPYTMVRQTLRIGNAATMINGMTRLLLAKMGMGAVSNWVGLTQNADDGMNLLQRYQDKILILNCLRIISLVLSWDCSDFRKTVDKIEKSTRGPPQEYLDIIREYVGRSRLEHDSSRNKSVHSEVSIIAVILDNAKPGLLKSLSASQHSQCLEYYSALLAIRDREEITKALCRQNPDLFSRGVRDAVSAFDHIIRSLHEKVDLREHISAAETFIADFIETSRAKRTPNGISNNTAVDFETSGAKTRAPSIEDYVSLLRRSRHFLYNWLHQVAGQCPEIREDFRAWANRTIRIFRQGRRTPCVPPSEGVPATGVDTQRKGAAGALSSNLQALYAALPATVKPSVIAAVDAHAKYLTELETLSLKRMQHILDDMPGDGILSVDDNPECDANKISICGPGMFLSRWQQLLDDTVVAPYVPSGPLRRGKDVKGSLAQGKTVSAAAKDGWDPSALAKLAERDAPQPPEVTAVVEALGDPFCELLVDLLSRKGVE</sequence>
<dbReference type="AlphaFoldDB" id="A0AA39WJZ4"/>
<dbReference type="Pfam" id="PF12825">
    <property type="entry name" value="DUF3818"/>
    <property type="match status" value="1"/>
</dbReference>
<evidence type="ECO:0000313" key="3">
    <source>
        <dbReference type="EMBL" id="KAK0616771.1"/>
    </source>
</evidence>
<gene>
    <name evidence="3" type="ORF">B0T14DRAFT_436013</name>
</gene>
<evidence type="ECO:0000313" key="4">
    <source>
        <dbReference type="Proteomes" id="UP001175000"/>
    </source>
</evidence>
<reference evidence="3" key="1">
    <citation type="submission" date="2023-06" db="EMBL/GenBank/DDBJ databases">
        <title>Genome-scale phylogeny and comparative genomics of the fungal order Sordariales.</title>
        <authorList>
            <consortium name="Lawrence Berkeley National Laboratory"/>
            <person name="Hensen N."/>
            <person name="Bonometti L."/>
            <person name="Westerberg I."/>
            <person name="Brannstrom I.O."/>
            <person name="Guillou S."/>
            <person name="Cros-Aarteil S."/>
            <person name="Calhoun S."/>
            <person name="Haridas S."/>
            <person name="Kuo A."/>
            <person name="Mondo S."/>
            <person name="Pangilinan J."/>
            <person name="Riley R."/>
            <person name="Labutti K."/>
            <person name="Andreopoulos B."/>
            <person name="Lipzen A."/>
            <person name="Chen C."/>
            <person name="Yanf M."/>
            <person name="Daum C."/>
            <person name="Ng V."/>
            <person name="Clum A."/>
            <person name="Steindorff A."/>
            <person name="Ohm R."/>
            <person name="Martin F."/>
            <person name="Silar P."/>
            <person name="Natvig D."/>
            <person name="Lalanne C."/>
            <person name="Gautier V."/>
            <person name="Ament-Velasquez S.L."/>
            <person name="Kruys A."/>
            <person name="Hutchinson M.I."/>
            <person name="Powell A.J."/>
            <person name="Barry K."/>
            <person name="Miller A.N."/>
            <person name="Grigoriev I.V."/>
            <person name="Debuchy R."/>
            <person name="Gladieux P."/>
            <person name="Thoren M.H."/>
            <person name="Johannesson H."/>
        </authorList>
    </citation>
    <scope>NUCLEOTIDE SEQUENCE</scope>
    <source>
        <strain evidence="3">CBS 606.72</strain>
    </source>
</reference>
<evidence type="ECO:0000259" key="1">
    <source>
        <dbReference type="Pfam" id="PF12825"/>
    </source>
</evidence>
<name>A0AA39WJZ4_9PEZI</name>
<dbReference type="Proteomes" id="UP001175000">
    <property type="component" value="Unassembled WGS sequence"/>
</dbReference>
<dbReference type="PANTHER" id="PTHR47185:SF2">
    <property type="entry name" value="FUNGAL PROTEIN"/>
    <property type="match status" value="1"/>
</dbReference>
<dbReference type="PANTHER" id="PTHR47185">
    <property type="entry name" value="PX DOMAIN-CONTAINING PROTEIN YPR097W"/>
    <property type="match status" value="1"/>
</dbReference>
<dbReference type="EMBL" id="JAULSU010000005">
    <property type="protein sequence ID" value="KAK0616771.1"/>
    <property type="molecule type" value="Genomic_DNA"/>
</dbReference>
<dbReference type="GO" id="GO:0035091">
    <property type="term" value="F:phosphatidylinositol binding"/>
    <property type="evidence" value="ECO:0007669"/>
    <property type="project" value="TreeGrafter"/>
</dbReference>
<keyword evidence="4" id="KW-1185">Reference proteome</keyword>
<feature type="domain" description="PX" evidence="1">
    <location>
        <begin position="194"/>
        <end position="405"/>
    </location>
</feature>
<dbReference type="InterPro" id="IPR024555">
    <property type="entry name" value="PX-associated"/>
</dbReference>
<dbReference type="InterPro" id="IPR024554">
    <property type="entry name" value="LEC1-like_C"/>
</dbReference>
<dbReference type="Pfam" id="PF12828">
    <property type="entry name" value="PXB"/>
    <property type="match status" value="1"/>
</dbReference>
<protein>
    <submittedName>
        <fullName evidence="3">PX-associated-domain-containing protein</fullName>
    </submittedName>
</protein>
<feature type="domain" description="PX-associated" evidence="2">
    <location>
        <begin position="24"/>
        <end position="149"/>
    </location>
</feature>
<evidence type="ECO:0000259" key="2">
    <source>
        <dbReference type="Pfam" id="PF12828"/>
    </source>
</evidence>
<comment type="caution">
    <text evidence="3">The sequence shown here is derived from an EMBL/GenBank/DDBJ whole genome shotgun (WGS) entry which is preliminary data.</text>
</comment>